<evidence type="ECO:0000256" key="2">
    <source>
        <dbReference type="SAM" id="SignalP"/>
    </source>
</evidence>
<reference evidence="3" key="1">
    <citation type="submission" date="2015-12" db="EMBL/GenBank/DDBJ databases">
        <title>De novo transcriptome assembly of four potential Pierce s Disease insect vectors from Arizona vineyards.</title>
        <authorList>
            <person name="Tassone E.E."/>
        </authorList>
    </citation>
    <scope>NUCLEOTIDE SEQUENCE</scope>
</reference>
<protein>
    <submittedName>
        <fullName evidence="3">Uncharacterized protein</fullName>
    </submittedName>
</protein>
<dbReference type="EMBL" id="GEDC01017564">
    <property type="protein sequence ID" value="JAS19734.1"/>
    <property type="molecule type" value="Transcribed_RNA"/>
</dbReference>
<feature type="signal peptide" evidence="2">
    <location>
        <begin position="1"/>
        <end position="16"/>
    </location>
</feature>
<keyword evidence="2" id="KW-0732">Signal</keyword>
<feature type="region of interest" description="Disordered" evidence="1">
    <location>
        <begin position="172"/>
        <end position="228"/>
    </location>
</feature>
<dbReference type="AlphaFoldDB" id="A0A1B6D214"/>
<feature type="chain" id="PRO_5008580874" evidence="2">
    <location>
        <begin position="17"/>
        <end position="228"/>
    </location>
</feature>
<evidence type="ECO:0000313" key="3">
    <source>
        <dbReference type="EMBL" id="JAS19734.1"/>
    </source>
</evidence>
<name>A0A1B6D214_9HEMI</name>
<accession>A0A1B6D214</accession>
<sequence>MKLQVLALISITVCLGRPPVDETPLLEYLDKKITAQLYDPTEGQGDKLIKNLKTYNERLGEVIDMIDQDVLDAFVKSKSLLKAHGGPEFLQCHFDRGLSRWVYKWTDDQVDSLSADLKNTKKLWSRIVEMLPAAEKKFENILTEEKKAQQNIFGREKQRIKDFHKEWDEFEARRKSEREQELKAGVKDVSGDSVDSSDNYDSSLTRSASSNIPPEFEAKSTLSSLEKE</sequence>
<organism evidence="3">
    <name type="scientific">Clastoptera arizonana</name>
    <name type="common">Arizona spittle bug</name>
    <dbReference type="NCBI Taxonomy" id="38151"/>
    <lineage>
        <taxon>Eukaryota</taxon>
        <taxon>Metazoa</taxon>
        <taxon>Ecdysozoa</taxon>
        <taxon>Arthropoda</taxon>
        <taxon>Hexapoda</taxon>
        <taxon>Insecta</taxon>
        <taxon>Pterygota</taxon>
        <taxon>Neoptera</taxon>
        <taxon>Paraneoptera</taxon>
        <taxon>Hemiptera</taxon>
        <taxon>Auchenorrhyncha</taxon>
        <taxon>Cercopoidea</taxon>
        <taxon>Clastopteridae</taxon>
        <taxon>Clastoptera</taxon>
    </lineage>
</organism>
<gene>
    <name evidence="3" type="ORF">g.3169</name>
</gene>
<feature type="compositionally biased region" description="Basic and acidic residues" evidence="1">
    <location>
        <begin position="172"/>
        <end position="190"/>
    </location>
</feature>
<evidence type="ECO:0000256" key="1">
    <source>
        <dbReference type="SAM" id="MobiDB-lite"/>
    </source>
</evidence>
<feature type="compositionally biased region" description="Low complexity" evidence="1">
    <location>
        <begin position="191"/>
        <end position="203"/>
    </location>
</feature>
<proteinExistence type="predicted"/>